<keyword evidence="4" id="KW-0680">Restriction system</keyword>
<keyword evidence="1 6" id="KW-0489">Methyltransferase</keyword>
<dbReference type="RefSeq" id="WP_025262509.1">
    <property type="nucleotide sequence ID" value="NZ_BLVX01000026.1"/>
</dbReference>
<keyword evidence="3 6" id="KW-0949">S-adenosyl-L-methionine</keyword>
<dbReference type="PANTHER" id="PTHR46098">
    <property type="entry name" value="TRNA (CYTOSINE(38)-C(5))-METHYLTRANSFERASE"/>
    <property type="match status" value="1"/>
</dbReference>
<dbReference type="EMBL" id="RBRY01000138">
    <property type="protein sequence ID" value="RMR52902.1"/>
    <property type="molecule type" value="Genomic_DNA"/>
</dbReference>
<comment type="catalytic activity">
    <reaction evidence="5 8">
        <text>a 2'-deoxycytidine in DNA + S-adenosyl-L-methionine = a 5-methyl-2'-deoxycytidine in DNA + S-adenosyl-L-homocysteine + H(+)</text>
        <dbReference type="Rhea" id="RHEA:13681"/>
        <dbReference type="Rhea" id="RHEA-COMP:11369"/>
        <dbReference type="Rhea" id="RHEA-COMP:11370"/>
        <dbReference type="ChEBI" id="CHEBI:15378"/>
        <dbReference type="ChEBI" id="CHEBI:57856"/>
        <dbReference type="ChEBI" id="CHEBI:59789"/>
        <dbReference type="ChEBI" id="CHEBI:85452"/>
        <dbReference type="ChEBI" id="CHEBI:85454"/>
        <dbReference type="EC" id="2.1.1.37"/>
    </reaction>
</comment>
<organism evidence="9 10">
    <name type="scientific">Pseudomonas cichorii</name>
    <dbReference type="NCBI Taxonomy" id="36746"/>
    <lineage>
        <taxon>Bacteria</taxon>
        <taxon>Pseudomonadati</taxon>
        <taxon>Pseudomonadota</taxon>
        <taxon>Gammaproteobacteria</taxon>
        <taxon>Pseudomonadales</taxon>
        <taxon>Pseudomonadaceae</taxon>
        <taxon>Pseudomonas</taxon>
    </lineage>
</organism>
<evidence type="ECO:0000256" key="8">
    <source>
        <dbReference type="RuleBase" id="RU000417"/>
    </source>
</evidence>
<reference evidence="9 10" key="1">
    <citation type="submission" date="2018-08" db="EMBL/GenBank/DDBJ databases">
        <title>Recombination of ecologically and evolutionarily significant loci maintains genetic cohesion in the Pseudomonas syringae species complex.</title>
        <authorList>
            <person name="Dillon M."/>
            <person name="Thakur S."/>
            <person name="Almeida R.N.D."/>
            <person name="Weir B.S."/>
            <person name="Guttman D.S."/>
        </authorList>
    </citation>
    <scope>NUCLEOTIDE SEQUENCE [LARGE SCALE GENOMIC DNA]</scope>
    <source>
        <strain evidence="9 10">ICMP 6917</strain>
    </source>
</reference>
<dbReference type="NCBIfam" id="TIGR00675">
    <property type="entry name" value="dcm"/>
    <property type="match status" value="1"/>
</dbReference>
<feature type="active site" evidence="6">
    <location>
        <position position="71"/>
    </location>
</feature>
<evidence type="ECO:0000256" key="6">
    <source>
        <dbReference type="PROSITE-ProRule" id="PRU01016"/>
    </source>
</evidence>
<dbReference type="Proteomes" id="UP000278332">
    <property type="component" value="Unassembled WGS sequence"/>
</dbReference>
<sequence>MKAIELFSGIGGFRIACDSLGIETIWANDINTKAAAVYRANFGSESFHEGDINLLLDTIPDHDILTGGFPCQPFSSAGKKLGIEDMRGTLFEKIVDILKKKSPRYFVLENVKRLLSMDNGKHFATILDALSKVGYLVEWRVLNAIDFGLAQNRERIVIIGRKDQTPNSHLCNQEDISELTPAQIRQAADFSSWKNIEDHGAKFNTWGLALHGKFFHAKLNRFSEKQKDVKLYDILEPRPDARFFFTEDTLERIKNSDEVNRYYSGVEILYNQKGGARMGYSIFGINGVAPTLTCTASRHYERYKVGNEYRRLTNIEYARIQGFPDQHCDTASVYDQYTLYGNAVPPVLVEWALRKVINHEGTSFQSALNKAANTMTERQMDLI</sequence>
<evidence type="ECO:0000256" key="7">
    <source>
        <dbReference type="RuleBase" id="RU000416"/>
    </source>
</evidence>
<dbReference type="Gene3D" id="3.40.50.150">
    <property type="entry name" value="Vaccinia Virus protein VP39"/>
    <property type="match status" value="1"/>
</dbReference>
<evidence type="ECO:0000313" key="10">
    <source>
        <dbReference type="Proteomes" id="UP000278332"/>
    </source>
</evidence>
<evidence type="ECO:0000256" key="4">
    <source>
        <dbReference type="ARBA" id="ARBA00022747"/>
    </source>
</evidence>
<dbReference type="PROSITE" id="PS00094">
    <property type="entry name" value="C5_MTASE_1"/>
    <property type="match status" value="1"/>
</dbReference>
<comment type="caution">
    <text evidence="9">The sequence shown here is derived from an EMBL/GenBank/DDBJ whole genome shotgun (WGS) entry which is preliminary data.</text>
</comment>
<dbReference type="Gene3D" id="3.90.120.10">
    <property type="entry name" value="DNA Methylase, subunit A, domain 2"/>
    <property type="match status" value="1"/>
</dbReference>
<evidence type="ECO:0000256" key="3">
    <source>
        <dbReference type="ARBA" id="ARBA00022691"/>
    </source>
</evidence>
<dbReference type="GO" id="GO:0032259">
    <property type="term" value="P:methylation"/>
    <property type="evidence" value="ECO:0007669"/>
    <property type="project" value="UniProtKB-KW"/>
</dbReference>
<dbReference type="EC" id="2.1.1.37" evidence="8"/>
<evidence type="ECO:0000256" key="1">
    <source>
        <dbReference type="ARBA" id="ARBA00022603"/>
    </source>
</evidence>
<dbReference type="InterPro" id="IPR018117">
    <property type="entry name" value="C5_DNA_meth_AS"/>
</dbReference>
<proteinExistence type="inferred from homology"/>
<accession>A0A3M4VPE7</accession>
<dbReference type="InterPro" id="IPR050750">
    <property type="entry name" value="C5-MTase"/>
</dbReference>
<dbReference type="CDD" id="cd00315">
    <property type="entry name" value="Cyt_C5_DNA_methylase"/>
    <property type="match status" value="1"/>
</dbReference>
<dbReference type="GeneID" id="93661724"/>
<dbReference type="InterPro" id="IPR029063">
    <property type="entry name" value="SAM-dependent_MTases_sf"/>
</dbReference>
<evidence type="ECO:0000313" key="9">
    <source>
        <dbReference type="EMBL" id="RMR52902.1"/>
    </source>
</evidence>
<name>A0A3M4VPE7_PSECI</name>
<keyword evidence="2 6" id="KW-0808">Transferase</keyword>
<protein>
    <recommendedName>
        <fullName evidence="8">Cytosine-specific methyltransferase</fullName>
        <ecNumber evidence="8">2.1.1.37</ecNumber>
    </recommendedName>
</protein>
<dbReference type="InterPro" id="IPR001525">
    <property type="entry name" value="C5_MeTfrase"/>
</dbReference>
<dbReference type="PROSITE" id="PS51679">
    <property type="entry name" value="SAM_MT_C5"/>
    <property type="match status" value="1"/>
</dbReference>
<evidence type="ECO:0000256" key="2">
    <source>
        <dbReference type="ARBA" id="ARBA00022679"/>
    </source>
</evidence>
<evidence type="ECO:0000256" key="5">
    <source>
        <dbReference type="ARBA" id="ARBA00047422"/>
    </source>
</evidence>
<dbReference type="GO" id="GO:0009307">
    <property type="term" value="P:DNA restriction-modification system"/>
    <property type="evidence" value="ECO:0007669"/>
    <property type="project" value="UniProtKB-KW"/>
</dbReference>
<gene>
    <name evidence="9" type="ORF">ALP84_01594</name>
</gene>
<dbReference type="SUPFAM" id="SSF53335">
    <property type="entry name" value="S-adenosyl-L-methionine-dependent methyltransferases"/>
    <property type="match status" value="1"/>
</dbReference>
<comment type="similarity">
    <text evidence="6 7">Belongs to the class I-like SAM-binding methyltransferase superfamily. C5-methyltransferase family.</text>
</comment>
<dbReference type="OrthoDB" id="9813719at2"/>
<dbReference type="Pfam" id="PF00145">
    <property type="entry name" value="DNA_methylase"/>
    <property type="match status" value="1"/>
</dbReference>
<dbReference type="GO" id="GO:0003886">
    <property type="term" value="F:DNA (cytosine-5-)-methyltransferase activity"/>
    <property type="evidence" value="ECO:0007669"/>
    <property type="project" value="UniProtKB-EC"/>
</dbReference>
<dbReference type="AlphaFoldDB" id="A0A3M4VPE7"/>
<dbReference type="PANTHER" id="PTHR46098:SF1">
    <property type="entry name" value="TRNA (CYTOSINE(38)-C(5))-METHYLTRANSFERASE"/>
    <property type="match status" value="1"/>
</dbReference>
<dbReference type="PRINTS" id="PR00105">
    <property type="entry name" value="C5METTRFRASE"/>
</dbReference>